<protein>
    <submittedName>
        <fullName evidence="1">Uncharacterized protein</fullName>
    </submittedName>
</protein>
<reference evidence="1" key="1">
    <citation type="journal article" date="2014" name="Front. Microbiol.">
        <title>High frequency of phylogenetically diverse reductive dehalogenase-homologous genes in deep subseafloor sedimentary metagenomes.</title>
        <authorList>
            <person name="Kawai M."/>
            <person name="Futagami T."/>
            <person name="Toyoda A."/>
            <person name="Takaki Y."/>
            <person name="Nishi S."/>
            <person name="Hori S."/>
            <person name="Arai W."/>
            <person name="Tsubouchi T."/>
            <person name="Morono Y."/>
            <person name="Uchiyama I."/>
            <person name="Ito T."/>
            <person name="Fujiyama A."/>
            <person name="Inagaki F."/>
            <person name="Takami H."/>
        </authorList>
    </citation>
    <scope>NUCLEOTIDE SEQUENCE</scope>
    <source>
        <strain evidence="1">Expedition CK06-06</strain>
    </source>
</reference>
<evidence type="ECO:0000313" key="1">
    <source>
        <dbReference type="EMBL" id="GAI58995.1"/>
    </source>
</evidence>
<organism evidence="1">
    <name type="scientific">marine sediment metagenome</name>
    <dbReference type="NCBI Taxonomy" id="412755"/>
    <lineage>
        <taxon>unclassified sequences</taxon>
        <taxon>metagenomes</taxon>
        <taxon>ecological metagenomes</taxon>
    </lineage>
</organism>
<comment type="caution">
    <text evidence="1">The sequence shown here is derived from an EMBL/GenBank/DDBJ whole genome shotgun (WGS) entry which is preliminary data.</text>
</comment>
<sequence length="170" mass="18570">MAKLKAPLLSLGASGAIGKAIVYFPWKGLNVAREYVIPSNPQTKAQGFQRGYLKTMVADIHVVQGLDVNPLDEEDIMAYALLGSTYPTPRTWFNQIVKEGIDQLKDDLEYVIWTAGHLIPLSKGLNFQAYPGSYSGDALVSGHIYFGTSKTALYNKQDIIHADIVGGVVI</sequence>
<feature type="non-terminal residue" evidence="1">
    <location>
        <position position="170"/>
    </location>
</feature>
<accession>X1R787</accession>
<dbReference type="EMBL" id="BARW01003883">
    <property type="protein sequence ID" value="GAI58995.1"/>
    <property type="molecule type" value="Genomic_DNA"/>
</dbReference>
<gene>
    <name evidence="1" type="ORF">S12H4_09532</name>
</gene>
<name>X1R787_9ZZZZ</name>
<proteinExistence type="predicted"/>
<dbReference type="AlphaFoldDB" id="X1R787"/>